<proteinExistence type="predicted"/>
<reference evidence="1 2" key="1">
    <citation type="submission" date="2021-06" db="EMBL/GenBank/DDBJ databases">
        <title>Caerostris extrusa draft genome.</title>
        <authorList>
            <person name="Kono N."/>
            <person name="Arakawa K."/>
        </authorList>
    </citation>
    <scope>NUCLEOTIDE SEQUENCE [LARGE SCALE GENOMIC DNA]</scope>
</reference>
<comment type="caution">
    <text evidence="1">The sequence shown here is derived from an EMBL/GenBank/DDBJ whole genome shotgun (WGS) entry which is preliminary data.</text>
</comment>
<dbReference type="AlphaFoldDB" id="A0AAV4PCQ5"/>
<evidence type="ECO:0000313" key="1">
    <source>
        <dbReference type="EMBL" id="GIX93770.1"/>
    </source>
</evidence>
<keyword evidence="2" id="KW-1185">Reference proteome</keyword>
<gene>
    <name evidence="1" type="ORF">CEXT_418981</name>
</gene>
<accession>A0AAV4PCQ5</accession>
<name>A0AAV4PCQ5_CAEEX</name>
<dbReference type="Proteomes" id="UP001054945">
    <property type="component" value="Unassembled WGS sequence"/>
</dbReference>
<dbReference type="EMBL" id="BPLR01004294">
    <property type="protein sequence ID" value="GIX93770.1"/>
    <property type="molecule type" value="Genomic_DNA"/>
</dbReference>
<sequence length="73" mass="8109">MLTGHDYLQQHLNSISAKTSASCPLSGDSTNGRYLLICSKLKDVIGYTERCTGDAFHFSLCHWTARQCIADWA</sequence>
<evidence type="ECO:0000313" key="2">
    <source>
        <dbReference type="Proteomes" id="UP001054945"/>
    </source>
</evidence>
<organism evidence="1 2">
    <name type="scientific">Caerostris extrusa</name>
    <name type="common">Bark spider</name>
    <name type="synonym">Caerostris bankana</name>
    <dbReference type="NCBI Taxonomy" id="172846"/>
    <lineage>
        <taxon>Eukaryota</taxon>
        <taxon>Metazoa</taxon>
        <taxon>Ecdysozoa</taxon>
        <taxon>Arthropoda</taxon>
        <taxon>Chelicerata</taxon>
        <taxon>Arachnida</taxon>
        <taxon>Araneae</taxon>
        <taxon>Araneomorphae</taxon>
        <taxon>Entelegynae</taxon>
        <taxon>Araneoidea</taxon>
        <taxon>Araneidae</taxon>
        <taxon>Caerostris</taxon>
    </lineage>
</organism>
<protein>
    <submittedName>
        <fullName evidence="1">Uncharacterized protein</fullName>
    </submittedName>
</protein>